<comment type="caution">
    <text evidence="5">The sequence shown here is derived from an EMBL/GenBank/DDBJ whole genome shotgun (WGS) entry which is preliminary data.</text>
</comment>
<evidence type="ECO:0000256" key="1">
    <source>
        <dbReference type="ARBA" id="ARBA00022679"/>
    </source>
</evidence>
<sequence length="314" mass="33573">MSKVVATGQYLPANRLTNEQLIAQAGIDSSDEWIVQRTGVKARRFAEEESVADLATEAARAIIANIGPDVKEDIRLIIVASMSSGNPTPSIANQVQANLGIAEAWGFDISGACSGFTMAVDIAERMSRTYESGYVLVIGADKMSQILDLSDRTSSIIFGDGAGGLLIACDGAGLPGYRSQLVALEDTKDAITLDKTVPDRQHLTMLGRDVFNFVVRAVIPGLAKFIDELNESYDYVLSHQANDRLLDVMSQKLGIDRQQIPANIAEVANTSSASIPILLDDLVQAGTITLSGQQQIVMVGFGGGLAYGINYFKL</sequence>
<feature type="domain" description="Beta-ketoacyl-[acyl-carrier-protein] synthase III N-terminal" evidence="4">
    <location>
        <begin position="107"/>
        <end position="168"/>
    </location>
</feature>
<evidence type="ECO:0000259" key="4">
    <source>
        <dbReference type="Pfam" id="PF08545"/>
    </source>
</evidence>
<dbReference type="NCBIfam" id="NF006829">
    <property type="entry name" value="PRK09352.1"/>
    <property type="match status" value="1"/>
</dbReference>
<dbReference type="EMBL" id="MUYF01000003">
    <property type="protein sequence ID" value="OOL81754.1"/>
    <property type="molecule type" value="Genomic_DNA"/>
</dbReference>
<dbReference type="AlphaFoldDB" id="A0A1S8KPU3"/>
<evidence type="ECO:0000259" key="3">
    <source>
        <dbReference type="Pfam" id="PF08541"/>
    </source>
</evidence>
<evidence type="ECO:0008006" key="7">
    <source>
        <dbReference type="Google" id="ProtNLM"/>
    </source>
</evidence>
<organism evidence="5 6">
    <name type="scientific">Dolosigranulum pigrum</name>
    <dbReference type="NCBI Taxonomy" id="29394"/>
    <lineage>
        <taxon>Bacteria</taxon>
        <taxon>Bacillati</taxon>
        <taxon>Bacillota</taxon>
        <taxon>Bacilli</taxon>
        <taxon>Lactobacillales</taxon>
        <taxon>Carnobacteriaceae</taxon>
        <taxon>Dolosigranulum</taxon>
    </lineage>
</organism>
<evidence type="ECO:0000256" key="2">
    <source>
        <dbReference type="ARBA" id="ARBA00023315"/>
    </source>
</evidence>
<protein>
    <recommendedName>
        <fullName evidence="7">Beta-ketoacyl-[acyl-carrier-protein] synthase III</fullName>
    </recommendedName>
</protein>
<dbReference type="PANTHER" id="PTHR34069">
    <property type="entry name" value="3-OXOACYL-[ACYL-CARRIER-PROTEIN] SYNTHASE 3"/>
    <property type="match status" value="1"/>
</dbReference>
<gene>
    <name evidence="5" type="ORF">BWX42_08660</name>
</gene>
<feature type="domain" description="Beta-ketoacyl-[acyl-carrier-protein] synthase III C-terminal" evidence="3">
    <location>
        <begin position="231"/>
        <end position="310"/>
    </location>
</feature>
<dbReference type="GO" id="GO:0004315">
    <property type="term" value="F:3-oxoacyl-[acyl-carrier-protein] synthase activity"/>
    <property type="evidence" value="ECO:0007669"/>
    <property type="project" value="InterPro"/>
</dbReference>
<keyword evidence="2" id="KW-0012">Acyltransferase</keyword>
<dbReference type="InterPro" id="IPR013751">
    <property type="entry name" value="ACP_syn_III_N"/>
</dbReference>
<proteinExistence type="predicted"/>
<name>A0A1S8KPU3_9LACT</name>
<dbReference type="Proteomes" id="UP000190409">
    <property type="component" value="Unassembled WGS sequence"/>
</dbReference>
<dbReference type="Gene3D" id="3.40.47.10">
    <property type="match status" value="1"/>
</dbReference>
<dbReference type="CDD" id="cd00830">
    <property type="entry name" value="KAS_III"/>
    <property type="match status" value="1"/>
</dbReference>
<dbReference type="InterPro" id="IPR016039">
    <property type="entry name" value="Thiolase-like"/>
</dbReference>
<dbReference type="Pfam" id="PF08545">
    <property type="entry name" value="ACP_syn_III"/>
    <property type="match status" value="1"/>
</dbReference>
<dbReference type="PANTHER" id="PTHR34069:SF2">
    <property type="entry name" value="BETA-KETOACYL-[ACYL-CARRIER-PROTEIN] SYNTHASE III"/>
    <property type="match status" value="1"/>
</dbReference>
<dbReference type="SUPFAM" id="SSF53901">
    <property type="entry name" value="Thiolase-like"/>
    <property type="match status" value="1"/>
</dbReference>
<evidence type="ECO:0000313" key="6">
    <source>
        <dbReference type="Proteomes" id="UP000190409"/>
    </source>
</evidence>
<dbReference type="GO" id="GO:0044550">
    <property type="term" value="P:secondary metabolite biosynthetic process"/>
    <property type="evidence" value="ECO:0007669"/>
    <property type="project" value="TreeGrafter"/>
</dbReference>
<evidence type="ECO:0000313" key="5">
    <source>
        <dbReference type="EMBL" id="OOL81754.1"/>
    </source>
</evidence>
<accession>A0A1S8KPU3</accession>
<keyword evidence="1" id="KW-0808">Transferase</keyword>
<dbReference type="InterPro" id="IPR013747">
    <property type="entry name" value="ACP_syn_III_C"/>
</dbReference>
<reference evidence="5 6" key="1">
    <citation type="submission" date="2017-01" db="EMBL/GenBank/DDBJ databases">
        <title>Complete Genome Sequence of Dolosigranulum pigrum isolated from a Patient with interstitial lung disease.</title>
        <authorList>
            <person name="Mukhopadhyay R."/>
            <person name="Joaquin J."/>
            <person name="Hogue R."/>
            <person name="Fitzgerald S."/>
            <person name="Jospin G."/>
            <person name="Eisen J.A."/>
            <person name="Chaturvedi V."/>
        </authorList>
    </citation>
    <scope>NUCLEOTIDE SEQUENCE [LARGE SCALE GENOMIC DNA]</scope>
    <source>
        <strain evidence="5 6">15S00348</strain>
    </source>
</reference>
<dbReference type="Pfam" id="PF08541">
    <property type="entry name" value="ACP_syn_III_C"/>
    <property type="match status" value="1"/>
</dbReference>
<dbReference type="GO" id="GO:0006633">
    <property type="term" value="P:fatty acid biosynthetic process"/>
    <property type="evidence" value="ECO:0007669"/>
    <property type="project" value="InterPro"/>
</dbReference>